<proteinExistence type="predicted"/>
<sequence>MPYAIRGDCLSDLYETRIITQANHNRLTIKKTAYLKIYPFRNIKIQIK</sequence>
<evidence type="ECO:0000313" key="1">
    <source>
        <dbReference type="EMBL" id="EGQ75680.1"/>
    </source>
</evidence>
<reference evidence="1 2" key="1">
    <citation type="submission" date="2011-05" db="EMBL/GenBank/DDBJ databases">
        <authorList>
            <person name="Muzny D."/>
            <person name="Qin X."/>
            <person name="Deng J."/>
            <person name="Jiang H."/>
            <person name="Liu Y."/>
            <person name="Qu J."/>
            <person name="Song X.-Z."/>
            <person name="Zhang L."/>
            <person name="Thornton R."/>
            <person name="Coyle M."/>
            <person name="Francisco L."/>
            <person name="Jackson L."/>
            <person name="Javaid M."/>
            <person name="Korchina V."/>
            <person name="Kovar C."/>
            <person name="Mata R."/>
            <person name="Mathew T."/>
            <person name="Ngo R."/>
            <person name="Nguyen L."/>
            <person name="Nguyen N."/>
            <person name="Okwuonu G."/>
            <person name="Ongeri F."/>
            <person name="Pham C."/>
            <person name="Simmons D."/>
            <person name="Wilczek-Boney K."/>
            <person name="Hale W."/>
            <person name="Jakkamsetti A."/>
            <person name="Pham P."/>
            <person name="Ruth R."/>
            <person name="San Lucas F."/>
            <person name="Warren J."/>
            <person name="Zhang J."/>
            <person name="Zhao Z."/>
            <person name="Zhou C."/>
            <person name="Zhu D."/>
            <person name="Lee S."/>
            <person name="Bess C."/>
            <person name="Blankenburg K."/>
            <person name="Forbes L."/>
            <person name="Fu Q."/>
            <person name="Gubbala S."/>
            <person name="Hirani K."/>
            <person name="Jayaseelan J.C."/>
            <person name="Lara F."/>
            <person name="Munidasa M."/>
            <person name="Palculict T."/>
            <person name="Patil S."/>
            <person name="Pu L.-L."/>
            <person name="Saada N."/>
            <person name="Tang L."/>
            <person name="Weissenberger G."/>
            <person name="Zhu Y."/>
            <person name="Hemphill L."/>
            <person name="Shang Y."/>
            <person name="Youmans B."/>
            <person name="Ayvaz T."/>
            <person name="Ross M."/>
            <person name="Santibanez J."/>
            <person name="Aqrawi P."/>
            <person name="Gross S."/>
            <person name="Joshi V."/>
            <person name="Fowler G."/>
            <person name="Nazareth L."/>
            <person name="Reid J."/>
            <person name="Worley K."/>
            <person name="Petrosino J."/>
            <person name="Highlander S."/>
            <person name="Gibbs R."/>
        </authorList>
    </citation>
    <scope>NUCLEOTIDE SEQUENCE [LARGE SCALE GENOMIC DNA]</scope>
    <source>
        <strain evidence="1 2">ATCC 33926</strain>
    </source>
</reference>
<gene>
    <name evidence="1" type="ORF">HMPREF9418_2347</name>
</gene>
<evidence type="ECO:0000313" key="2">
    <source>
        <dbReference type="Proteomes" id="UP000004982"/>
    </source>
</evidence>
<dbReference type="Proteomes" id="UP000004982">
    <property type="component" value="Unassembled WGS sequence"/>
</dbReference>
<protein>
    <submittedName>
        <fullName evidence="1">Uncharacterized protein</fullName>
    </submittedName>
</protein>
<name>A0AA36XKJ7_9NEIS</name>
<dbReference type="AlphaFoldDB" id="A0AA36XKJ7"/>
<dbReference type="EMBL" id="AFQE01000115">
    <property type="protein sequence ID" value="EGQ75680.1"/>
    <property type="molecule type" value="Genomic_DNA"/>
</dbReference>
<organism evidence="1 2">
    <name type="scientific">Neisseria macacae ATCC 33926</name>
    <dbReference type="NCBI Taxonomy" id="997348"/>
    <lineage>
        <taxon>Bacteria</taxon>
        <taxon>Pseudomonadati</taxon>
        <taxon>Pseudomonadota</taxon>
        <taxon>Betaproteobacteria</taxon>
        <taxon>Neisseriales</taxon>
        <taxon>Neisseriaceae</taxon>
        <taxon>Neisseria</taxon>
    </lineage>
</organism>
<accession>A0AA36XKJ7</accession>
<comment type="caution">
    <text evidence="1">The sequence shown here is derived from an EMBL/GenBank/DDBJ whole genome shotgun (WGS) entry which is preliminary data.</text>
</comment>